<accession>A0A3E0A816</accession>
<evidence type="ECO:0000259" key="5">
    <source>
        <dbReference type="PROSITE" id="PS51635"/>
    </source>
</evidence>
<dbReference type="EMBL" id="QUMS01000003">
    <property type="protein sequence ID" value="REG07037.1"/>
    <property type="molecule type" value="Genomic_DNA"/>
</dbReference>
<feature type="short sequence motif" description="GXSXG" evidence="4">
    <location>
        <begin position="43"/>
        <end position="47"/>
    </location>
</feature>
<name>A0A3E0A816_9CHLR</name>
<dbReference type="Proteomes" id="UP000256388">
    <property type="component" value="Unassembled WGS sequence"/>
</dbReference>
<keyword evidence="2 4" id="KW-0442">Lipid degradation</keyword>
<comment type="caution">
    <text evidence="6">The sequence shown here is derived from an EMBL/GenBank/DDBJ whole genome shotgun (WGS) entry which is preliminary data.</text>
</comment>
<evidence type="ECO:0000256" key="1">
    <source>
        <dbReference type="ARBA" id="ARBA00022801"/>
    </source>
</evidence>
<dbReference type="Pfam" id="PF01734">
    <property type="entry name" value="Patatin"/>
    <property type="match status" value="1"/>
</dbReference>
<dbReference type="GO" id="GO:0016042">
    <property type="term" value="P:lipid catabolic process"/>
    <property type="evidence" value="ECO:0007669"/>
    <property type="project" value="UniProtKB-UniRule"/>
</dbReference>
<dbReference type="Gene3D" id="3.40.1090.10">
    <property type="entry name" value="Cytosolic phospholipase A2 catalytic domain"/>
    <property type="match status" value="2"/>
</dbReference>
<keyword evidence="3 4" id="KW-0443">Lipid metabolism</keyword>
<dbReference type="InterPro" id="IPR016035">
    <property type="entry name" value="Acyl_Trfase/lysoPLipase"/>
</dbReference>
<dbReference type="AlphaFoldDB" id="A0A3E0A816"/>
<feature type="short sequence motif" description="DGA/G" evidence="4">
    <location>
        <begin position="166"/>
        <end position="168"/>
    </location>
</feature>
<dbReference type="PANTHER" id="PTHR14226:SF76">
    <property type="entry name" value="NTE FAMILY PROTEIN RSSA"/>
    <property type="match status" value="1"/>
</dbReference>
<evidence type="ECO:0000313" key="6">
    <source>
        <dbReference type="EMBL" id="REG07037.1"/>
    </source>
</evidence>
<feature type="active site" description="Nucleophile" evidence="4">
    <location>
        <position position="45"/>
    </location>
</feature>
<gene>
    <name evidence="6" type="ORF">DFR64_2239</name>
</gene>
<dbReference type="RefSeq" id="WP_116225516.1">
    <property type="nucleotide sequence ID" value="NZ_AP018437.1"/>
</dbReference>
<dbReference type="SUPFAM" id="SSF52151">
    <property type="entry name" value="FabD/lysophospholipase-like"/>
    <property type="match status" value="1"/>
</dbReference>
<dbReference type="InterPro" id="IPR002641">
    <property type="entry name" value="PNPLA_dom"/>
</dbReference>
<evidence type="ECO:0000313" key="7">
    <source>
        <dbReference type="Proteomes" id="UP000256388"/>
    </source>
</evidence>
<feature type="active site" description="Proton acceptor" evidence="4">
    <location>
        <position position="166"/>
    </location>
</feature>
<dbReference type="GO" id="GO:0016787">
    <property type="term" value="F:hydrolase activity"/>
    <property type="evidence" value="ECO:0007669"/>
    <property type="project" value="UniProtKB-UniRule"/>
</dbReference>
<feature type="domain" description="PNPLA" evidence="5">
    <location>
        <begin position="12"/>
        <end position="179"/>
    </location>
</feature>
<keyword evidence="1 4" id="KW-0378">Hydrolase</keyword>
<evidence type="ECO:0000256" key="2">
    <source>
        <dbReference type="ARBA" id="ARBA00022963"/>
    </source>
</evidence>
<dbReference type="InterPro" id="IPR050301">
    <property type="entry name" value="NTE"/>
</dbReference>
<sequence length="296" mass="31209">MAVSSRSPIIGLALGGGGARGFAHIGVLKILEAEGIQPQLLAGTSMGAVIAALYADGINAREIEKIALGMSNLNNIGNMVKLLDGNLAKFKNVISNDAIQEYLTEMFGGKKDFTDLKIPLALAAVDVLHACDVALQEGDLIEAISASMALPGIIAPLQKGDTLLVDGGSLNNVPADLVDSMGAEVTVAVDVSPDVTNMAFWSEQHIPGIALANWRTNAIMVSNFTAAKLRKARTDLIIRPDIDPQITTLSGFTNVKELVDAGAKAALDVLPELRKLAKPRLYLKDPKIEKAEPALL</sequence>
<evidence type="ECO:0000256" key="3">
    <source>
        <dbReference type="ARBA" id="ARBA00023098"/>
    </source>
</evidence>
<organism evidence="6 7">
    <name type="scientific">Pelolinea submarina</name>
    <dbReference type="NCBI Taxonomy" id="913107"/>
    <lineage>
        <taxon>Bacteria</taxon>
        <taxon>Bacillati</taxon>
        <taxon>Chloroflexota</taxon>
        <taxon>Anaerolineae</taxon>
        <taxon>Anaerolineales</taxon>
        <taxon>Anaerolineaceae</taxon>
        <taxon>Pelolinea</taxon>
    </lineage>
</organism>
<dbReference type="PANTHER" id="PTHR14226">
    <property type="entry name" value="NEUROPATHY TARGET ESTERASE/SWISS CHEESE D.MELANOGASTER"/>
    <property type="match status" value="1"/>
</dbReference>
<protein>
    <submittedName>
        <fullName evidence="6">NTE family protein</fullName>
    </submittedName>
</protein>
<feature type="short sequence motif" description="GXGXXG" evidence="4">
    <location>
        <begin position="16"/>
        <end position="21"/>
    </location>
</feature>
<dbReference type="PROSITE" id="PS51635">
    <property type="entry name" value="PNPLA"/>
    <property type="match status" value="1"/>
</dbReference>
<proteinExistence type="predicted"/>
<keyword evidence="7" id="KW-1185">Reference proteome</keyword>
<dbReference type="OrthoDB" id="9770965at2"/>
<reference evidence="6 7" key="1">
    <citation type="submission" date="2018-08" db="EMBL/GenBank/DDBJ databases">
        <title>Genomic Encyclopedia of Type Strains, Phase IV (KMG-IV): sequencing the most valuable type-strain genomes for metagenomic binning, comparative biology and taxonomic classification.</title>
        <authorList>
            <person name="Goeker M."/>
        </authorList>
    </citation>
    <scope>NUCLEOTIDE SEQUENCE [LARGE SCALE GENOMIC DNA]</scope>
    <source>
        <strain evidence="6 7">DSM 23923</strain>
    </source>
</reference>
<evidence type="ECO:0000256" key="4">
    <source>
        <dbReference type="PROSITE-ProRule" id="PRU01161"/>
    </source>
</evidence>